<feature type="compositionally biased region" description="Polar residues" evidence="1">
    <location>
        <begin position="224"/>
        <end position="248"/>
    </location>
</feature>
<dbReference type="AlphaFoldDB" id="A0A8H2Y458"/>
<protein>
    <recommendedName>
        <fullName evidence="4">HMG box domain-containing protein</fullName>
    </recommendedName>
</protein>
<proteinExistence type="predicted"/>
<evidence type="ECO:0000256" key="1">
    <source>
        <dbReference type="SAM" id="MobiDB-lite"/>
    </source>
</evidence>
<dbReference type="PANTHER" id="PTHR10270">
    <property type="entry name" value="SOX TRANSCRIPTION FACTOR"/>
    <property type="match status" value="1"/>
</dbReference>
<comment type="caution">
    <text evidence="2">The sequence shown here is derived from an EMBL/GenBank/DDBJ whole genome shotgun (WGS) entry which is preliminary data.</text>
</comment>
<evidence type="ECO:0000313" key="3">
    <source>
        <dbReference type="Proteomes" id="UP000663843"/>
    </source>
</evidence>
<name>A0A8H2Y458_9AGAM</name>
<dbReference type="Proteomes" id="UP000663843">
    <property type="component" value="Unassembled WGS sequence"/>
</dbReference>
<organism evidence="2 3">
    <name type="scientific">Rhizoctonia solani</name>
    <dbReference type="NCBI Taxonomy" id="456999"/>
    <lineage>
        <taxon>Eukaryota</taxon>
        <taxon>Fungi</taxon>
        <taxon>Dikarya</taxon>
        <taxon>Basidiomycota</taxon>
        <taxon>Agaricomycotina</taxon>
        <taxon>Agaricomycetes</taxon>
        <taxon>Cantharellales</taxon>
        <taxon>Ceratobasidiaceae</taxon>
        <taxon>Rhizoctonia</taxon>
    </lineage>
</organism>
<dbReference type="EMBL" id="CAJMWT010002366">
    <property type="protein sequence ID" value="CAE6440880.1"/>
    <property type="molecule type" value="Genomic_DNA"/>
</dbReference>
<dbReference type="GO" id="GO:0000978">
    <property type="term" value="F:RNA polymerase II cis-regulatory region sequence-specific DNA binding"/>
    <property type="evidence" value="ECO:0007669"/>
    <property type="project" value="TreeGrafter"/>
</dbReference>
<dbReference type="GO" id="GO:0030154">
    <property type="term" value="P:cell differentiation"/>
    <property type="evidence" value="ECO:0007669"/>
    <property type="project" value="TreeGrafter"/>
</dbReference>
<evidence type="ECO:0000313" key="2">
    <source>
        <dbReference type="EMBL" id="CAE6440880.1"/>
    </source>
</evidence>
<sequence length="486" mass="53712">MGPESLVYPAVRTERTSRSHYHPYHFTNSFDKLRHHLPPAISVGCLTDTVVDPPWNYHQPNSVVYYMHPSVYLSDGQDANHHSFVQGVPPYFIPSHETEARFNCEDLDVGSFSGDDDIEEYDSNAQLRSQQLNSDGTPKRPMNAFMIFARKRRPMENKQFYLDQAKKLKDTFNARWPDYVYRRRPNNSRKRRKVGGTSNVGPARSHDAANNSDEYAEPLVDPNASGQSGDESRSQSTDTFPSPLSAQHNVLYRTPELGPTRSLDRSPTPASTLAAYTAPAPSPFIPNGFVDGSAFNGYPRHDHPCGENGDHCYKGPGSLGINASATELDPKMQGWDPRGGAPSGLVVAAPSCTPPASRPLVVSPGLPQLAYPHDPGNWSKEAGNDIPGYETQPLMWRSSPSIPGHHGIDRQGVTGSLPSSMNLVGPNALEMRPYDNHKSMFDESLCPPAYIEGNQVHQGYHSPISLPAFRGELTAPHDPTYFEPRR</sequence>
<dbReference type="InterPro" id="IPR050140">
    <property type="entry name" value="SRY-related_HMG-box_TF-like"/>
</dbReference>
<gene>
    <name evidence="2" type="ORF">RDB_LOCUS75297</name>
</gene>
<reference evidence="2" key="1">
    <citation type="submission" date="2021-01" db="EMBL/GenBank/DDBJ databases">
        <authorList>
            <person name="Kaushik A."/>
        </authorList>
    </citation>
    <scope>NUCLEOTIDE SEQUENCE</scope>
    <source>
        <strain evidence="2">AG2-2IIIB</strain>
    </source>
</reference>
<dbReference type="SUPFAM" id="SSF47095">
    <property type="entry name" value="HMG-box"/>
    <property type="match status" value="1"/>
</dbReference>
<evidence type="ECO:0008006" key="4">
    <source>
        <dbReference type="Google" id="ProtNLM"/>
    </source>
</evidence>
<feature type="region of interest" description="Disordered" evidence="1">
    <location>
        <begin position="401"/>
        <end position="420"/>
    </location>
</feature>
<feature type="region of interest" description="Disordered" evidence="1">
    <location>
        <begin position="183"/>
        <end position="275"/>
    </location>
</feature>
<accession>A0A8H2Y458</accession>
<dbReference type="GO" id="GO:0001228">
    <property type="term" value="F:DNA-binding transcription activator activity, RNA polymerase II-specific"/>
    <property type="evidence" value="ECO:0007669"/>
    <property type="project" value="TreeGrafter"/>
</dbReference>
<dbReference type="InterPro" id="IPR036910">
    <property type="entry name" value="HMG_box_dom_sf"/>
</dbReference>
<dbReference type="GO" id="GO:0005634">
    <property type="term" value="C:nucleus"/>
    <property type="evidence" value="ECO:0007669"/>
    <property type="project" value="TreeGrafter"/>
</dbReference>
<feature type="compositionally biased region" description="Basic residues" evidence="1">
    <location>
        <begin position="183"/>
        <end position="194"/>
    </location>
</feature>
<dbReference type="PANTHER" id="PTHR10270:SF161">
    <property type="entry name" value="SEX-DETERMINING REGION Y PROTEIN"/>
    <property type="match status" value="1"/>
</dbReference>